<gene>
    <name evidence="2" type="ORF">ACHAXA_002347</name>
</gene>
<feature type="compositionally biased region" description="Basic and acidic residues" evidence="1">
    <location>
        <begin position="227"/>
        <end position="241"/>
    </location>
</feature>
<reference evidence="2 3" key="1">
    <citation type="submission" date="2024-10" db="EMBL/GenBank/DDBJ databases">
        <title>Updated reference genomes for cyclostephanoid diatoms.</title>
        <authorList>
            <person name="Roberts W.R."/>
            <person name="Alverson A.J."/>
        </authorList>
    </citation>
    <scope>NUCLEOTIDE SEQUENCE [LARGE SCALE GENOMIC DNA]</scope>
    <source>
        <strain evidence="2 3">AJA228-03</strain>
    </source>
</reference>
<accession>A0ABD3SRD8</accession>
<name>A0ABD3SRD8_9STRA</name>
<feature type="compositionally biased region" description="Basic and acidic residues" evidence="1">
    <location>
        <begin position="97"/>
        <end position="108"/>
    </location>
</feature>
<evidence type="ECO:0000313" key="2">
    <source>
        <dbReference type="EMBL" id="KAL3827112.1"/>
    </source>
</evidence>
<comment type="caution">
    <text evidence="2">The sequence shown here is derived from an EMBL/GenBank/DDBJ whole genome shotgun (WGS) entry which is preliminary data.</text>
</comment>
<keyword evidence="3" id="KW-1185">Reference proteome</keyword>
<dbReference type="AlphaFoldDB" id="A0ABD3SRD8"/>
<dbReference type="EMBL" id="JALLPB020000008">
    <property type="protein sequence ID" value="KAL3827112.1"/>
    <property type="molecule type" value="Genomic_DNA"/>
</dbReference>
<feature type="region of interest" description="Disordered" evidence="1">
    <location>
        <begin position="301"/>
        <end position="324"/>
    </location>
</feature>
<sequence>MVAPLVKELDGDWLASLARQSARSEIINDPSRGRNNGGRGKGGIVAEAGNDVPGRSSSLLTKAERIKLRDMKRIRRGERKRSAVEARMRRLAAGRGRPKEITTEDRTTDSGVVARGPTARKSSSSSSSGDGSSTTSFRLGRGERAGGGGGGGGKKKRGIMTMLSERALMRLSAILESSITRISSEDAAAVPHRRLHPSSIREDDARPMIVNGLPAEPSGKATRRSTIRHDSREMQPRKRDYNGQGLARPSIYVPFDDPGFGPKVMMEFEEHVPGFFGKAKKRAAKRQADKDMLWRKCLRAREEGGGDSGGGCIKTTIEGRGKAN</sequence>
<evidence type="ECO:0000313" key="3">
    <source>
        <dbReference type="Proteomes" id="UP001530377"/>
    </source>
</evidence>
<feature type="compositionally biased region" description="Low complexity" evidence="1">
    <location>
        <begin position="122"/>
        <end position="136"/>
    </location>
</feature>
<feature type="compositionally biased region" description="Basic and acidic residues" evidence="1">
    <location>
        <begin position="62"/>
        <end position="71"/>
    </location>
</feature>
<dbReference type="Proteomes" id="UP001530377">
    <property type="component" value="Unassembled WGS sequence"/>
</dbReference>
<protein>
    <submittedName>
        <fullName evidence="2">Uncharacterized protein</fullName>
    </submittedName>
</protein>
<feature type="region of interest" description="Disordered" evidence="1">
    <location>
        <begin position="23"/>
        <end position="157"/>
    </location>
</feature>
<organism evidence="2 3">
    <name type="scientific">Cyclostephanos tholiformis</name>
    <dbReference type="NCBI Taxonomy" id="382380"/>
    <lineage>
        <taxon>Eukaryota</taxon>
        <taxon>Sar</taxon>
        <taxon>Stramenopiles</taxon>
        <taxon>Ochrophyta</taxon>
        <taxon>Bacillariophyta</taxon>
        <taxon>Coscinodiscophyceae</taxon>
        <taxon>Thalassiosirophycidae</taxon>
        <taxon>Stephanodiscales</taxon>
        <taxon>Stephanodiscaceae</taxon>
        <taxon>Cyclostephanos</taxon>
    </lineage>
</organism>
<feature type="region of interest" description="Disordered" evidence="1">
    <location>
        <begin position="209"/>
        <end position="245"/>
    </location>
</feature>
<proteinExistence type="predicted"/>
<evidence type="ECO:0000256" key="1">
    <source>
        <dbReference type="SAM" id="MobiDB-lite"/>
    </source>
</evidence>